<evidence type="ECO:0000256" key="1">
    <source>
        <dbReference type="SAM" id="MobiDB-lite"/>
    </source>
</evidence>
<feature type="region of interest" description="Disordered" evidence="1">
    <location>
        <begin position="19"/>
        <end position="64"/>
    </location>
</feature>
<feature type="compositionally biased region" description="Basic and acidic residues" evidence="1">
    <location>
        <begin position="29"/>
        <end position="42"/>
    </location>
</feature>
<gene>
    <name evidence="2" type="ORF">FILTAD_00972</name>
</gene>
<evidence type="ECO:0000313" key="2">
    <source>
        <dbReference type="EMBL" id="VDC24007.1"/>
    </source>
</evidence>
<dbReference type="OrthoDB" id="2456289at2"/>
<dbReference type="EMBL" id="UXAV01000029">
    <property type="protein sequence ID" value="VDC24007.1"/>
    <property type="molecule type" value="Genomic_DNA"/>
</dbReference>
<keyword evidence="3" id="KW-1185">Reference proteome</keyword>
<name>A0A3P5X6S1_9BACL</name>
<accession>A0A3P5X6S1</accession>
<sequence>MDMSLFFEDEIRKVMQKVTPTDLSNLHAQDPRGKPDWADRNPSHSFGRQLTPKNHRDFRQRPTD</sequence>
<dbReference type="RefSeq" id="WP_124069403.1">
    <property type="nucleotide sequence ID" value="NZ_CBCRXF010000023.1"/>
</dbReference>
<feature type="compositionally biased region" description="Polar residues" evidence="1">
    <location>
        <begin position="43"/>
        <end position="52"/>
    </location>
</feature>
<protein>
    <submittedName>
        <fullName evidence="2">Uncharacterized protein</fullName>
    </submittedName>
</protein>
<dbReference type="AlphaFoldDB" id="A0A3P5X6S1"/>
<dbReference type="Proteomes" id="UP000270468">
    <property type="component" value="Unassembled WGS sequence"/>
</dbReference>
<proteinExistence type="predicted"/>
<feature type="compositionally biased region" description="Basic and acidic residues" evidence="1">
    <location>
        <begin position="54"/>
        <end position="64"/>
    </location>
</feature>
<organism evidence="2 3">
    <name type="scientific">Filibacter tadaridae</name>
    <dbReference type="NCBI Taxonomy" id="2483811"/>
    <lineage>
        <taxon>Bacteria</taxon>
        <taxon>Bacillati</taxon>
        <taxon>Bacillota</taxon>
        <taxon>Bacilli</taxon>
        <taxon>Bacillales</taxon>
        <taxon>Caryophanaceae</taxon>
        <taxon>Filibacter</taxon>
    </lineage>
</organism>
<evidence type="ECO:0000313" key="3">
    <source>
        <dbReference type="Proteomes" id="UP000270468"/>
    </source>
</evidence>
<reference evidence="2 3" key="1">
    <citation type="submission" date="2018-11" db="EMBL/GenBank/DDBJ databases">
        <authorList>
            <person name="Criscuolo A."/>
        </authorList>
    </citation>
    <scope>NUCLEOTIDE SEQUENCE [LARGE SCALE GENOMIC DNA]</scope>
    <source>
        <strain evidence="2">ATB-66</strain>
    </source>
</reference>